<dbReference type="Proteomes" id="UP000324632">
    <property type="component" value="Chromosome 17"/>
</dbReference>
<evidence type="ECO:0000313" key="2">
    <source>
        <dbReference type="Proteomes" id="UP000324632"/>
    </source>
</evidence>
<reference evidence="1 2" key="1">
    <citation type="journal article" date="2019" name="Mol. Ecol. Resour.">
        <title>Chromosome-level genome assembly of Triplophysa tibetana, a fish adapted to the harsh high-altitude environment of the Tibetan Plateau.</title>
        <authorList>
            <person name="Yang X."/>
            <person name="Liu H."/>
            <person name="Ma Z."/>
            <person name="Zou Y."/>
            <person name="Zou M."/>
            <person name="Mao Y."/>
            <person name="Li X."/>
            <person name="Wang H."/>
            <person name="Chen T."/>
            <person name="Wang W."/>
            <person name="Yang R."/>
        </authorList>
    </citation>
    <scope>NUCLEOTIDE SEQUENCE [LARGE SCALE GENOMIC DNA]</scope>
    <source>
        <strain evidence="1">TTIB1903HZAU</strain>
        <tissue evidence="1">Muscle</tissue>
    </source>
</reference>
<evidence type="ECO:0000313" key="1">
    <source>
        <dbReference type="EMBL" id="KAA0709200.1"/>
    </source>
</evidence>
<gene>
    <name evidence="1" type="ORF">E1301_Tti017645</name>
</gene>
<keyword evidence="2" id="KW-1185">Reference proteome</keyword>
<organism evidence="1 2">
    <name type="scientific">Triplophysa tibetana</name>
    <dbReference type="NCBI Taxonomy" id="1572043"/>
    <lineage>
        <taxon>Eukaryota</taxon>
        <taxon>Metazoa</taxon>
        <taxon>Chordata</taxon>
        <taxon>Craniata</taxon>
        <taxon>Vertebrata</taxon>
        <taxon>Euteleostomi</taxon>
        <taxon>Actinopterygii</taxon>
        <taxon>Neopterygii</taxon>
        <taxon>Teleostei</taxon>
        <taxon>Ostariophysi</taxon>
        <taxon>Cypriniformes</taxon>
        <taxon>Nemacheilidae</taxon>
        <taxon>Triplophysa</taxon>
    </lineage>
</organism>
<protein>
    <submittedName>
        <fullName evidence="1">Uncharacterized protein</fullName>
    </submittedName>
</protein>
<accession>A0A5A9NHN6</accession>
<comment type="caution">
    <text evidence="1">The sequence shown here is derived from an EMBL/GenBank/DDBJ whole genome shotgun (WGS) entry which is preliminary data.</text>
</comment>
<proteinExistence type="predicted"/>
<dbReference type="AlphaFoldDB" id="A0A5A9NHN6"/>
<sequence>MTCVNGCALRPECVSHTGLENSYHGKGAAPGTDKPTTAGMYPYLMSYLMAGTGQVVASDICSELVSDVMFLAAKFMPQKKVVQEMFENEDIHNSISKAEAPELFIFNWNLPVSCSLLTRVTTTATSSSRSTLLLPPANREAHWFAAHVIVDPTSYLWFLYRLFIVGIEATNLHCQAYGITRVVAIISRSRNYIQSNRPQVDSPLALAGRSYIQSNRPQVDSPLALAGRNNFSRIVIKWTLPWPSLGGVTDRVHFQQRNYPWPSQGGIILFLTGDDGHNPAAGGLFPWPFLGAVI</sequence>
<name>A0A5A9NHN6_9TELE</name>
<dbReference type="EMBL" id="SOYY01000017">
    <property type="protein sequence ID" value="KAA0709200.1"/>
    <property type="molecule type" value="Genomic_DNA"/>
</dbReference>